<reference evidence="6" key="2">
    <citation type="submission" date="2019-09" db="EMBL/GenBank/DDBJ databases">
        <title>Expansion of phycobilisome linker gene families in mesophilic red algae.</title>
        <authorList>
            <person name="Lee J."/>
        </authorList>
    </citation>
    <scope>NUCLEOTIDE SEQUENCE [LARGE SCALE GENOMIC DNA]</scope>
    <source>
        <strain evidence="6">CCMP 1328</strain>
        <tissue evidence="6">Unicellular</tissue>
    </source>
</reference>
<comment type="subcellular location">
    <subcellularLocation>
        <location evidence="1">Membrane</location>
        <topology evidence="1">Multi-pass membrane protein</topology>
    </subcellularLocation>
</comment>
<accession>A0A5J4YQZ8</accession>
<evidence type="ECO:0000256" key="1">
    <source>
        <dbReference type="ARBA" id="ARBA00004141"/>
    </source>
</evidence>
<keyword evidence="8" id="KW-1185">Reference proteome</keyword>
<dbReference type="Proteomes" id="UP000324585">
    <property type="component" value="Unassembled WGS sequence"/>
</dbReference>
<organism evidence="6 8">
    <name type="scientific">Porphyridium purpureum</name>
    <name type="common">Red alga</name>
    <name type="synonym">Porphyridium cruentum</name>
    <dbReference type="NCBI Taxonomy" id="35688"/>
    <lineage>
        <taxon>Eukaryota</taxon>
        <taxon>Rhodophyta</taxon>
        <taxon>Bangiophyceae</taxon>
        <taxon>Porphyridiales</taxon>
        <taxon>Porphyridiaceae</taxon>
        <taxon>Porphyridium</taxon>
    </lineage>
</organism>
<evidence type="ECO:0000313" key="6">
    <source>
        <dbReference type="EMBL" id="KAA8493891.1"/>
    </source>
</evidence>
<evidence type="ECO:0000313" key="7">
    <source>
        <dbReference type="EMBL" id="KAA8499415.1"/>
    </source>
</evidence>
<evidence type="ECO:0000313" key="8">
    <source>
        <dbReference type="Proteomes" id="UP000324585"/>
    </source>
</evidence>
<feature type="transmembrane region" description="Helical" evidence="5">
    <location>
        <begin position="87"/>
        <end position="109"/>
    </location>
</feature>
<comment type="caution">
    <text evidence="6">The sequence shown here is derived from an EMBL/GenBank/DDBJ whole genome shotgun (WGS) entry which is preliminary data.</text>
</comment>
<gene>
    <name evidence="6" type="ORF">FVE85_3866</name>
    <name evidence="7" type="ORF">FVE85_7000</name>
</gene>
<feature type="transmembrane region" description="Helical" evidence="5">
    <location>
        <begin position="115"/>
        <end position="138"/>
    </location>
</feature>
<evidence type="ECO:0000256" key="2">
    <source>
        <dbReference type="ARBA" id="ARBA00022692"/>
    </source>
</evidence>
<dbReference type="InterPro" id="IPR007273">
    <property type="entry name" value="SCAMP"/>
</dbReference>
<dbReference type="EMBL" id="VRMN01000005">
    <property type="protein sequence ID" value="KAA8493891.1"/>
    <property type="molecule type" value="Genomic_DNA"/>
</dbReference>
<proteinExistence type="predicted"/>
<feature type="transmembrane region" description="Helical" evidence="5">
    <location>
        <begin position="192"/>
        <end position="215"/>
    </location>
</feature>
<dbReference type="EMBL" id="VRMN01000001">
    <property type="protein sequence ID" value="KAA8499415.1"/>
    <property type="molecule type" value="Genomic_DNA"/>
</dbReference>
<keyword evidence="2 5" id="KW-0812">Transmembrane</keyword>
<dbReference type="GO" id="GO:0015031">
    <property type="term" value="P:protein transport"/>
    <property type="evidence" value="ECO:0007669"/>
    <property type="project" value="InterPro"/>
</dbReference>
<sequence length="259" mass="28020">MDWLSGKALDRQLSGLGLDADLGGTGARESKFSVFGTNAAADVEVEAAVDTSSDVKNFPPLLKLFYVGELSSLRIEAAQKVLRRSRALLVATCATLFVNLGVNVYVTAIGADLGWLGLVLSPILGFGFVMLACTAYAMTFRGARFSSANVMRNASFMDIALIAISLLYTLMPVINFNGWFRFLVFNYGDVVYKVLVAIEALIWTVLTIARVFVLISLNQVIEILSGEGQDTFTTRTSNAARAESLAQIRNTYRGNGTTS</sequence>
<keyword evidence="3 5" id="KW-1133">Transmembrane helix</keyword>
<name>A0A5J4YQZ8_PORPP</name>
<feature type="transmembrane region" description="Helical" evidence="5">
    <location>
        <begin position="159"/>
        <end position="180"/>
    </location>
</feature>
<reference evidence="8" key="1">
    <citation type="journal article" date="2019" name="Nat. Commun.">
        <title>Expansion of phycobilisome linker gene families in mesophilic red algae.</title>
        <authorList>
            <person name="Lee J."/>
            <person name="Kim D."/>
            <person name="Bhattacharya D."/>
            <person name="Yoon H.S."/>
        </authorList>
    </citation>
    <scope>NUCLEOTIDE SEQUENCE [LARGE SCALE GENOMIC DNA]</scope>
    <source>
        <strain evidence="8">CCMP 1328</strain>
    </source>
</reference>
<evidence type="ECO:0000256" key="3">
    <source>
        <dbReference type="ARBA" id="ARBA00022989"/>
    </source>
</evidence>
<evidence type="ECO:0000256" key="5">
    <source>
        <dbReference type="SAM" id="Phobius"/>
    </source>
</evidence>
<dbReference type="Pfam" id="PF04144">
    <property type="entry name" value="SCAMP"/>
    <property type="match status" value="1"/>
</dbReference>
<dbReference type="AlphaFoldDB" id="A0A5J4YQZ8"/>
<keyword evidence="4 5" id="KW-0472">Membrane</keyword>
<dbReference type="GO" id="GO:0016020">
    <property type="term" value="C:membrane"/>
    <property type="evidence" value="ECO:0007669"/>
    <property type="project" value="UniProtKB-SubCell"/>
</dbReference>
<evidence type="ECO:0000256" key="4">
    <source>
        <dbReference type="ARBA" id="ARBA00023136"/>
    </source>
</evidence>
<protein>
    <submittedName>
        <fullName evidence="6">Uncharacterized protein</fullName>
    </submittedName>
</protein>